<feature type="compositionally biased region" description="Basic residues" evidence="9">
    <location>
        <begin position="574"/>
        <end position="584"/>
    </location>
</feature>
<dbReference type="OrthoDB" id="8775810at2759"/>
<dbReference type="AlphaFoldDB" id="W9YRR3"/>
<feature type="compositionally biased region" description="Acidic residues" evidence="9">
    <location>
        <begin position="522"/>
        <end position="535"/>
    </location>
</feature>
<sequence>MSDTIPLLDTPKRKSIQSQADVLRAALKDFERTFAAENDGRKPSKDDIKADVVIAAKYKDYNKLRDVLAGKLGLEALNAPPPPRRKHEHSRKDSAVSLTPRRPRYTGTTPAKARVHPNELDPYDAPASVSPKVILSAIGPTPRRDGTVLGIFDLLSRSGSTKTAISQETPSSRKRKIDSLVEAQDADKEPNAAFAQTPSLRRSKRIDQNENGGLPSTTPRSTRVNTGRRQYYKTPVSEGKRFMLNHFFATPSAVRFATMIDADYEDVDAHVGTPAQRNSRTPLRDTVLGLSPSKDDRAAAATDATPPYLKRSFSFKERLLSASTASTMVSSSWKAAASPTSNRAGPRTLRHVKFGRKPLSQIIADRQSQSQSVQQDQGPPHPDDHDDDLDALREMEFSDVNVLVGDSQVKGPAAEAGDHDASKTEPVRVWKKKGQKRTTRRAIMRPVKLKLAQAPKFVAADEDEGEDSFDDDELALDHDRSGKSNGNDISRVEESQAISASGPAGASDIDADSDLDYLIAEAEQEGEEDIDDFLPGDDQIATPRKKRSGAIRPRAKASSKLAQPDSDKLAKPVSKAKVKSKKGAGGKDDDEASMRTINPNAYTHMNFRSLKIKNKNSKAKGRGRFGRGKR</sequence>
<dbReference type="RefSeq" id="XP_007719821.1">
    <property type="nucleotide sequence ID" value="XM_007721631.1"/>
</dbReference>
<dbReference type="eggNOG" id="ENOG502SCF7">
    <property type="taxonomic scope" value="Eukaryota"/>
</dbReference>
<dbReference type="PANTHER" id="PTHR28124:SF1">
    <property type="entry name" value="DNA REPLICATION REGULATOR SLD2"/>
    <property type="match status" value="1"/>
</dbReference>
<dbReference type="GeneID" id="19155620"/>
<keyword evidence="4 8" id="KW-0235">DNA replication</keyword>
<evidence type="ECO:0000256" key="6">
    <source>
        <dbReference type="ARBA" id="ARBA00023306"/>
    </source>
</evidence>
<keyword evidence="11" id="KW-1185">Reference proteome</keyword>
<organism evidence="10 11">
    <name type="scientific">Capronia coronata CBS 617.96</name>
    <dbReference type="NCBI Taxonomy" id="1182541"/>
    <lineage>
        <taxon>Eukaryota</taxon>
        <taxon>Fungi</taxon>
        <taxon>Dikarya</taxon>
        <taxon>Ascomycota</taxon>
        <taxon>Pezizomycotina</taxon>
        <taxon>Eurotiomycetes</taxon>
        <taxon>Chaetothyriomycetidae</taxon>
        <taxon>Chaetothyriales</taxon>
        <taxon>Herpotrichiellaceae</taxon>
        <taxon>Capronia</taxon>
    </lineage>
</organism>
<dbReference type="GO" id="GO:0003688">
    <property type="term" value="F:DNA replication origin binding"/>
    <property type="evidence" value="ECO:0007669"/>
    <property type="project" value="TreeGrafter"/>
</dbReference>
<feature type="compositionally biased region" description="Basic and acidic residues" evidence="9">
    <location>
        <begin position="416"/>
        <end position="428"/>
    </location>
</feature>
<feature type="region of interest" description="Disordered" evidence="9">
    <location>
        <begin position="76"/>
        <end position="127"/>
    </location>
</feature>
<dbReference type="Pfam" id="PF11719">
    <property type="entry name" value="Drc1-Sld2"/>
    <property type="match status" value="1"/>
</dbReference>
<feature type="compositionally biased region" description="Low complexity" evidence="9">
    <location>
        <begin position="367"/>
        <end position="378"/>
    </location>
</feature>
<feature type="region of interest" description="Disordered" evidence="9">
    <location>
        <begin position="330"/>
        <end position="349"/>
    </location>
</feature>
<dbReference type="HOGENOM" id="CLU_033089_0_0_1"/>
<feature type="compositionally biased region" description="Polar residues" evidence="9">
    <location>
        <begin position="209"/>
        <end position="228"/>
    </location>
</feature>
<feature type="compositionally biased region" description="Acidic residues" evidence="9">
    <location>
        <begin position="460"/>
        <end position="474"/>
    </location>
</feature>
<reference evidence="10 11" key="1">
    <citation type="submission" date="2013-03" db="EMBL/GenBank/DDBJ databases">
        <title>The Genome Sequence of Capronia coronata CBS 617.96.</title>
        <authorList>
            <consortium name="The Broad Institute Genomics Platform"/>
            <person name="Cuomo C."/>
            <person name="de Hoog S."/>
            <person name="Gorbushina A."/>
            <person name="Walker B."/>
            <person name="Young S.K."/>
            <person name="Zeng Q."/>
            <person name="Gargeya S."/>
            <person name="Fitzgerald M."/>
            <person name="Haas B."/>
            <person name="Abouelleil A."/>
            <person name="Allen A.W."/>
            <person name="Alvarado L."/>
            <person name="Arachchi H.M."/>
            <person name="Berlin A.M."/>
            <person name="Chapman S.B."/>
            <person name="Gainer-Dewar J."/>
            <person name="Goldberg J."/>
            <person name="Griggs A."/>
            <person name="Gujja S."/>
            <person name="Hansen M."/>
            <person name="Howarth C."/>
            <person name="Imamovic A."/>
            <person name="Ireland A."/>
            <person name="Larimer J."/>
            <person name="McCowan C."/>
            <person name="Murphy C."/>
            <person name="Pearson M."/>
            <person name="Poon T.W."/>
            <person name="Priest M."/>
            <person name="Roberts A."/>
            <person name="Saif S."/>
            <person name="Shea T."/>
            <person name="Sisk P."/>
            <person name="Sykes S."/>
            <person name="Wortman J."/>
            <person name="Nusbaum C."/>
            <person name="Birren B."/>
        </authorList>
    </citation>
    <scope>NUCLEOTIDE SEQUENCE [LARGE SCALE GENOMIC DNA]</scope>
    <source>
        <strain evidence="10 11">CBS 617.96</strain>
    </source>
</reference>
<feature type="region of interest" description="Disordered" evidence="9">
    <location>
        <begin position="364"/>
        <end position="388"/>
    </location>
</feature>
<feature type="compositionally biased region" description="Basic residues" evidence="9">
    <location>
        <begin position="543"/>
        <end position="557"/>
    </location>
</feature>
<accession>W9YRR3</accession>
<evidence type="ECO:0000256" key="4">
    <source>
        <dbReference type="ARBA" id="ARBA00022705"/>
    </source>
</evidence>
<dbReference type="CDD" id="cd22289">
    <property type="entry name" value="RecQL4_SLD2_NTD"/>
    <property type="match status" value="1"/>
</dbReference>
<evidence type="ECO:0000256" key="7">
    <source>
        <dbReference type="ARBA" id="ARBA00025253"/>
    </source>
</evidence>
<dbReference type="InterPro" id="IPR040203">
    <property type="entry name" value="Sld2"/>
</dbReference>
<proteinExistence type="inferred from homology"/>
<comment type="similarity">
    <text evidence="2 8">Belongs to the SLD2 family.</text>
</comment>
<name>W9YRR3_9EURO</name>
<dbReference type="FunFam" id="1.10.10.1460:FF:000001">
    <property type="entry name" value="DNA replication regulator Sld2"/>
    <property type="match status" value="1"/>
</dbReference>
<dbReference type="Gene3D" id="1.10.10.1460">
    <property type="match status" value="1"/>
</dbReference>
<comment type="caution">
    <text evidence="10">The sequence shown here is derived from an EMBL/GenBank/DDBJ whole genome shotgun (WGS) entry which is preliminary data.</text>
</comment>
<comment type="subcellular location">
    <subcellularLocation>
        <location evidence="1 8">Nucleus</location>
    </subcellularLocation>
</comment>
<dbReference type="InterPro" id="IPR021110">
    <property type="entry name" value="DNA_rep_checkpnt_protein"/>
</dbReference>
<dbReference type="Proteomes" id="UP000019484">
    <property type="component" value="Unassembled WGS sequence"/>
</dbReference>
<protein>
    <recommendedName>
        <fullName evidence="3 8">DNA replication regulator SLD2</fullName>
    </recommendedName>
</protein>
<dbReference type="GO" id="GO:1902977">
    <property type="term" value="P:mitotic DNA replication preinitiation complex assembly"/>
    <property type="evidence" value="ECO:0007669"/>
    <property type="project" value="TreeGrafter"/>
</dbReference>
<keyword evidence="6 8" id="KW-0131">Cell cycle</keyword>
<evidence type="ECO:0000256" key="8">
    <source>
        <dbReference type="RuleBase" id="RU367067"/>
    </source>
</evidence>
<feature type="region of interest" description="Disordered" evidence="9">
    <location>
        <begin position="410"/>
        <end position="630"/>
    </location>
</feature>
<evidence type="ECO:0000256" key="1">
    <source>
        <dbReference type="ARBA" id="ARBA00004123"/>
    </source>
</evidence>
<comment type="function">
    <text evidence="7 8">Has a role in the initiation of DNA replication. Required at S-phase checkpoint.</text>
</comment>
<keyword evidence="5 8" id="KW-0539">Nucleus</keyword>
<feature type="compositionally biased region" description="Basic residues" evidence="9">
    <location>
        <begin position="429"/>
        <end position="443"/>
    </location>
</feature>
<feature type="region of interest" description="Disordered" evidence="9">
    <location>
        <begin position="185"/>
        <end position="230"/>
    </location>
</feature>
<evidence type="ECO:0000313" key="11">
    <source>
        <dbReference type="Proteomes" id="UP000019484"/>
    </source>
</evidence>
<dbReference type="GO" id="GO:0006270">
    <property type="term" value="P:DNA replication initiation"/>
    <property type="evidence" value="ECO:0007669"/>
    <property type="project" value="UniProtKB-UniRule"/>
</dbReference>
<evidence type="ECO:0000256" key="2">
    <source>
        <dbReference type="ARBA" id="ARBA00007276"/>
    </source>
</evidence>
<gene>
    <name evidence="10" type="ORF">A1O1_00714</name>
</gene>
<dbReference type="GO" id="GO:0031261">
    <property type="term" value="C:DNA replication preinitiation complex"/>
    <property type="evidence" value="ECO:0007669"/>
    <property type="project" value="TreeGrafter"/>
</dbReference>
<evidence type="ECO:0000256" key="5">
    <source>
        <dbReference type="ARBA" id="ARBA00023242"/>
    </source>
</evidence>
<dbReference type="GO" id="GO:0003697">
    <property type="term" value="F:single-stranded DNA binding"/>
    <property type="evidence" value="ECO:0007669"/>
    <property type="project" value="TreeGrafter"/>
</dbReference>
<evidence type="ECO:0000256" key="3">
    <source>
        <dbReference type="ARBA" id="ARBA00018363"/>
    </source>
</evidence>
<evidence type="ECO:0000313" key="10">
    <source>
        <dbReference type="EMBL" id="EXJ95592.1"/>
    </source>
</evidence>
<feature type="compositionally biased region" description="Basic residues" evidence="9">
    <location>
        <begin position="610"/>
        <end position="630"/>
    </location>
</feature>
<evidence type="ECO:0000256" key="9">
    <source>
        <dbReference type="SAM" id="MobiDB-lite"/>
    </source>
</evidence>
<dbReference type="PANTHER" id="PTHR28124">
    <property type="entry name" value="DNA REPLICATION REGULATOR SLD2"/>
    <property type="match status" value="1"/>
</dbReference>
<dbReference type="GO" id="GO:0000727">
    <property type="term" value="P:double-strand break repair via break-induced replication"/>
    <property type="evidence" value="ECO:0007669"/>
    <property type="project" value="TreeGrafter"/>
</dbReference>
<dbReference type="EMBL" id="AMWN01000001">
    <property type="protein sequence ID" value="EXJ95592.1"/>
    <property type="molecule type" value="Genomic_DNA"/>
</dbReference>